<feature type="chain" id="PRO_5016921958" evidence="2">
    <location>
        <begin position="23"/>
        <end position="317"/>
    </location>
</feature>
<sequence>MKILKYIIFLSILSSLFLQVYHQSNNTGFRRWCMSFKTAAFIAAILAGLIPNPNSVEEIEPHVSNNVPSIEKIFSNQEFNSLEKNGRQVILVKSGDSVAPSNVPSRQGQGPSNFPTPPSGARPSRNVPGVNPYRATPRVVDQGLGAAANPAGGGNGGVAPEFDDQCPVPKTQQSQESKTFDYDYHPKKKKKQSSEQCKVEDNLNDMAEFGSILKGSVVPVESLLGTSSGFKAQYKNLKKDSIAHKQGMASIRKLAEGSLKIGDKNVRKITGMKNIYEAKTKYARVYFQMKGDTVQIILPALKTDQKQSIKLLKKYFK</sequence>
<protein>
    <submittedName>
        <fullName evidence="3">Uncharacterized protein</fullName>
    </submittedName>
</protein>
<dbReference type="AlphaFoldDB" id="A0A345ANG1"/>
<organism evidence="3">
    <name type="scientific">Seminavis robusta</name>
    <dbReference type="NCBI Taxonomy" id="568900"/>
    <lineage>
        <taxon>Eukaryota</taxon>
        <taxon>Sar</taxon>
        <taxon>Stramenopiles</taxon>
        <taxon>Ochrophyta</taxon>
        <taxon>Bacillariophyta</taxon>
        <taxon>Bacillariophyceae</taxon>
        <taxon>Bacillariophycidae</taxon>
        <taxon>Naviculales</taxon>
        <taxon>Naviculaceae</taxon>
        <taxon>Seminavis</taxon>
    </lineage>
</organism>
<proteinExistence type="predicted"/>
<name>A0A345ANG1_9STRA</name>
<geneLocation type="plasmid" evidence="3">
    <name>pSr1</name>
</geneLocation>
<accession>A0A345ANG1</accession>
<reference evidence="3" key="2">
    <citation type="submission" date="2018-05" db="EMBL/GenBank/DDBJ databases">
        <authorList>
            <person name="Lanie J.A."/>
            <person name="Ng W.-L."/>
            <person name="Kazmierczak K.M."/>
            <person name="Andrzejewski T.M."/>
            <person name="Davidsen T.M."/>
            <person name="Wayne K.J."/>
            <person name="Tettelin H."/>
            <person name="Glass J.I."/>
            <person name="Rusch D."/>
            <person name="Podicherti R."/>
            <person name="Tsui H.-C.T."/>
            <person name="Winkler M.E."/>
        </authorList>
    </citation>
    <scope>NUCLEOTIDE SEQUENCE</scope>
    <source>
        <strain evidence="3">D6</strain>
        <plasmid evidence="3">pSr1</plasmid>
    </source>
</reference>
<keyword evidence="2" id="KW-0732">Signal</keyword>
<dbReference type="EMBL" id="MH356728">
    <property type="protein sequence ID" value="AXF37983.1"/>
    <property type="molecule type" value="Genomic_DNA"/>
</dbReference>
<evidence type="ECO:0000256" key="1">
    <source>
        <dbReference type="SAM" id="MobiDB-lite"/>
    </source>
</evidence>
<feature type="compositionally biased region" description="Polar residues" evidence="1">
    <location>
        <begin position="99"/>
        <end position="113"/>
    </location>
</feature>
<evidence type="ECO:0000256" key="2">
    <source>
        <dbReference type="SAM" id="SignalP"/>
    </source>
</evidence>
<feature type="region of interest" description="Disordered" evidence="1">
    <location>
        <begin position="96"/>
        <end position="196"/>
    </location>
</feature>
<keyword evidence="3" id="KW-0614">Plasmid</keyword>
<evidence type="ECO:0000313" key="3">
    <source>
        <dbReference type="EMBL" id="AXF37983.1"/>
    </source>
</evidence>
<reference evidence="3" key="1">
    <citation type="journal article" date="2014" name="Mar. Genomics">
        <title>The chloroplast genome of the diatom Seminavis robusta: New features introduced through multiple mechanisms of horizontal gene transfer.</title>
        <authorList>
            <person name="Brembu T."/>
            <person name="Winge P."/>
            <person name="Klungerud A.T."/>
            <person name="Nederbragt A.J."/>
            <person name="Jakobsen K.S."/>
            <person name="Bones A.M."/>
        </authorList>
    </citation>
    <scope>NUCLEOTIDE SEQUENCE</scope>
    <source>
        <strain evidence="3">D6</strain>
        <plasmid evidence="3">pSr1</plasmid>
    </source>
</reference>
<feature type="signal peptide" evidence="2">
    <location>
        <begin position="1"/>
        <end position="22"/>
    </location>
</feature>